<protein>
    <submittedName>
        <fullName evidence="2">Sulfate ABC transporter permease</fullName>
    </submittedName>
</protein>
<proteinExistence type="predicted"/>
<feature type="transmembrane region" description="Helical" evidence="1">
    <location>
        <begin position="21"/>
        <end position="43"/>
    </location>
</feature>
<feature type="transmembrane region" description="Helical" evidence="1">
    <location>
        <begin position="103"/>
        <end position="124"/>
    </location>
</feature>
<sequence>MAKPASPLAQRINEAIDFDKRIFFLVLLFTFLLIRYFTNALILESIPDSDRLDGQGDLLFFHIFNTLNYLWTPFALLWKFTVIAFLFWSIGLMVGFKANFKDLWKFALVAEIVFIFPELLRLLVYMNPSGIVSYLEIQNFEPLSLLWVIGPDHVAEKYHYPLYVLNIFEIIYGVLWVLGYHAISRRTLEESTLVVLFAYFLPLLIWLGFYIGAYR</sequence>
<keyword evidence="1" id="KW-0812">Transmembrane</keyword>
<feature type="transmembrane region" description="Helical" evidence="1">
    <location>
        <begin position="192"/>
        <end position="213"/>
    </location>
</feature>
<keyword evidence="1" id="KW-1133">Transmembrane helix</keyword>
<evidence type="ECO:0000256" key="1">
    <source>
        <dbReference type="SAM" id="Phobius"/>
    </source>
</evidence>
<comment type="caution">
    <text evidence="2">The sequence shown here is derived from an EMBL/GenBank/DDBJ whole genome shotgun (WGS) entry which is preliminary data.</text>
</comment>
<keyword evidence="1" id="KW-0472">Membrane</keyword>
<evidence type="ECO:0000313" key="3">
    <source>
        <dbReference type="Proteomes" id="UP001596163"/>
    </source>
</evidence>
<evidence type="ECO:0000313" key="2">
    <source>
        <dbReference type="EMBL" id="MFC5191273.1"/>
    </source>
</evidence>
<organism evidence="2 3">
    <name type="scientific">Algoriphagus aquatilis</name>
    <dbReference type="NCBI Taxonomy" id="490186"/>
    <lineage>
        <taxon>Bacteria</taxon>
        <taxon>Pseudomonadati</taxon>
        <taxon>Bacteroidota</taxon>
        <taxon>Cytophagia</taxon>
        <taxon>Cytophagales</taxon>
        <taxon>Cyclobacteriaceae</taxon>
        <taxon>Algoriphagus</taxon>
    </lineage>
</organism>
<dbReference type="EMBL" id="JBHSKS010000003">
    <property type="protein sequence ID" value="MFC5191273.1"/>
    <property type="molecule type" value="Genomic_DNA"/>
</dbReference>
<dbReference type="RefSeq" id="WP_377913161.1">
    <property type="nucleotide sequence ID" value="NZ_JBHSKS010000003.1"/>
</dbReference>
<dbReference type="Proteomes" id="UP001596163">
    <property type="component" value="Unassembled WGS sequence"/>
</dbReference>
<accession>A0ABW0BTV5</accession>
<feature type="transmembrane region" description="Helical" evidence="1">
    <location>
        <begin position="160"/>
        <end position="180"/>
    </location>
</feature>
<gene>
    <name evidence="2" type="ORF">ACFPIK_05810</name>
</gene>
<keyword evidence="3" id="KW-1185">Reference proteome</keyword>
<feature type="transmembrane region" description="Helical" evidence="1">
    <location>
        <begin position="76"/>
        <end position="96"/>
    </location>
</feature>
<name>A0ABW0BTV5_9BACT</name>
<reference evidence="3" key="1">
    <citation type="journal article" date="2019" name="Int. J. Syst. Evol. Microbiol.">
        <title>The Global Catalogue of Microorganisms (GCM) 10K type strain sequencing project: providing services to taxonomists for standard genome sequencing and annotation.</title>
        <authorList>
            <consortium name="The Broad Institute Genomics Platform"/>
            <consortium name="The Broad Institute Genome Sequencing Center for Infectious Disease"/>
            <person name="Wu L."/>
            <person name="Ma J."/>
        </authorList>
    </citation>
    <scope>NUCLEOTIDE SEQUENCE [LARGE SCALE GENOMIC DNA]</scope>
    <source>
        <strain evidence="3">CGMCC 1.7030</strain>
    </source>
</reference>